<evidence type="ECO:0000259" key="2">
    <source>
        <dbReference type="SMART" id="SM00867"/>
    </source>
</evidence>
<dbReference type="EMBL" id="WHPC01000069">
    <property type="protein sequence ID" value="MPV38238.1"/>
    <property type="molecule type" value="Genomic_DNA"/>
</dbReference>
<dbReference type="OrthoDB" id="9811006at2"/>
<dbReference type="AlphaFoldDB" id="A0A6N7EM83"/>
<gene>
    <name evidence="3" type="ORF">GB881_14485</name>
</gene>
<dbReference type="SUPFAM" id="SSF101874">
    <property type="entry name" value="YceI-like"/>
    <property type="match status" value="1"/>
</dbReference>
<sequence length="191" mass="20307">MSSIPAGTYVIDPSHTEVGFTVRHAGISKVRGKFEKFEGQIVVAENFAESTSVVTIDASSINTGDANRDGHLRSADFWDAENKPTWTFATTGVEGEGEEFTLKGDLTINGVTKPVALDAEFNGSVVDAFGSPRIGFSAATEISRKEFGLTWNAAMETGGFLVGDKVRILLEIEATPEQADAEASAEAETQA</sequence>
<dbReference type="Gene3D" id="2.40.128.110">
    <property type="entry name" value="Lipid/polyisoprenoid-binding, YceI-like"/>
    <property type="match status" value="1"/>
</dbReference>
<name>A0A6N7EM83_9MICO</name>
<protein>
    <submittedName>
        <fullName evidence="3">Polyisoprenoid-binding protein</fullName>
    </submittedName>
</protein>
<evidence type="ECO:0000313" key="3">
    <source>
        <dbReference type="EMBL" id="MPV38238.1"/>
    </source>
</evidence>
<dbReference type="SMART" id="SM00867">
    <property type="entry name" value="YceI"/>
    <property type="match status" value="1"/>
</dbReference>
<evidence type="ECO:0000313" key="4">
    <source>
        <dbReference type="Proteomes" id="UP000437709"/>
    </source>
</evidence>
<keyword evidence="4" id="KW-1185">Reference proteome</keyword>
<dbReference type="InterPro" id="IPR036761">
    <property type="entry name" value="TTHA0802/YceI-like_sf"/>
</dbReference>
<organism evidence="3 4">
    <name type="scientific">Georgenia subflava</name>
    <dbReference type="NCBI Taxonomy" id="1622177"/>
    <lineage>
        <taxon>Bacteria</taxon>
        <taxon>Bacillati</taxon>
        <taxon>Actinomycetota</taxon>
        <taxon>Actinomycetes</taxon>
        <taxon>Micrococcales</taxon>
        <taxon>Bogoriellaceae</taxon>
        <taxon>Georgenia</taxon>
    </lineage>
</organism>
<dbReference type="Pfam" id="PF04264">
    <property type="entry name" value="YceI"/>
    <property type="match status" value="1"/>
</dbReference>
<feature type="domain" description="Lipid/polyisoprenoid-binding YceI-like" evidence="2">
    <location>
        <begin position="8"/>
        <end position="175"/>
    </location>
</feature>
<reference evidence="3 4" key="1">
    <citation type="submission" date="2019-10" db="EMBL/GenBank/DDBJ databases">
        <title>Georgenia wutianyii sp. nov. and Georgenia yuyongxinii sp. nov. isolated from plateau pika (Ochotona curzoniae) in the Qinghai-Tibet plateau of China.</title>
        <authorList>
            <person name="Tian Z."/>
        </authorList>
    </citation>
    <scope>NUCLEOTIDE SEQUENCE [LARGE SCALE GENOMIC DNA]</scope>
    <source>
        <strain evidence="3 4">JCM 19765</strain>
    </source>
</reference>
<evidence type="ECO:0000256" key="1">
    <source>
        <dbReference type="ARBA" id="ARBA00008812"/>
    </source>
</evidence>
<accession>A0A6N7EM83</accession>
<proteinExistence type="inferred from homology"/>
<dbReference type="RefSeq" id="WP_152195048.1">
    <property type="nucleotide sequence ID" value="NZ_VUKD01000002.1"/>
</dbReference>
<dbReference type="Proteomes" id="UP000437709">
    <property type="component" value="Unassembled WGS sequence"/>
</dbReference>
<comment type="caution">
    <text evidence="3">The sequence shown here is derived from an EMBL/GenBank/DDBJ whole genome shotgun (WGS) entry which is preliminary data.</text>
</comment>
<comment type="similarity">
    <text evidence="1">Belongs to the UPF0312 family.</text>
</comment>
<dbReference type="PANTHER" id="PTHR34406">
    <property type="entry name" value="PROTEIN YCEI"/>
    <property type="match status" value="1"/>
</dbReference>
<dbReference type="PANTHER" id="PTHR34406:SF1">
    <property type="entry name" value="PROTEIN YCEI"/>
    <property type="match status" value="1"/>
</dbReference>
<dbReference type="InterPro" id="IPR007372">
    <property type="entry name" value="Lipid/polyisoprenoid-bd_YceI"/>
</dbReference>